<feature type="domain" description="EGF-like" evidence="8 9">
    <location>
        <begin position="917"/>
        <end position="928"/>
    </location>
</feature>
<keyword evidence="7" id="KW-0812">Transmembrane</keyword>
<evidence type="ECO:0000256" key="3">
    <source>
        <dbReference type="ARBA" id="ARBA00022801"/>
    </source>
</evidence>
<dbReference type="InterPro" id="IPR022398">
    <property type="entry name" value="Peptidase_S8_His-AS"/>
</dbReference>
<evidence type="ECO:0000256" key="5">
    <source>
        <dbReference type="PROSITE-ProRule" id="PRU01240"/>
    </source>
</evidence>
<dbReference type="Gene3D" id="2.60.120.380">
    <property type="match status" value="1"/>
</dbReference>
<reference evidence="11 12" key="1">
    <citation type="submission" date="2024-06" db="EMBL/GenBank/DDBJ databases">
        <authorList>
            <person name="Kraege A."/>
            <person name="Thomma B."/>
        </authorList>
    </citation>
    <scope>NUCLEOTIDE SEQUENCE [LARGE SCALE GENOMIC DNA]</scope>
</reference>
<keyword evidence="3 5" id="KW-0378">Hydrolase</keyword>
<dbReference type="Pfam" id="PF00082">
    <property type="entry name" value="Peptidase_S8"/>
    <property type="match status" value="1"/>
</dbReference>
<feature type="domain" description="EGF-like" evidence="8">
    <location>
        <begin position="1191"/>
        <end position="1202"/>
    </location>
</feature>
<evidence type="ECO:0000256" key="7">
    <source>
        <dbReference type="SAM" id="Phobius"/>
    </source>
</evidence>
<dbReference type="Gene3D" id="2.10.25.10">
    <property type="entry name" value="Laminin"/>
    <property type="match status" value="1"/>
</dbReference>
<comment type="caution">
    <text evidence="11">The sequence shown here is derived from an EMBL/GenBank/DDBJ whole genome shotgun (WGS) entry which is preliminary data.</text>
</comment>
<evidence type="ECO:0000313" key="11">
    <source>
        <dbReference type="EMBL" id="CAL5228590.1"/>
    </source>
</evidence>
<comment type="similarity">
    <text evidence="1 5 6">Belongs to the peptidase S8 family.</text>
</comment>
<sequence length="1285" mass="132091">MKLAARKAGILLEGCWAQALMPASDEGSSQVSSGKGGPLLIRAEASRPSITSISTASWSLTSAKATTAPPGAATTYAVVLKDGVDPSEVKQICSYAYANLGMACRSTLQHTATEGQILELMDALGSVTSYVREDEQLQLSAALVSEELTPAHLGTGVSAGLWGLDRIDMRSPTRDFKYIYNADGTGVHIYVIDTGIDAQHEEFRTADGRSSRVGQGFSLDGQPPATDCNGHGTHISGTAAGLTFGVAKNAWIHPLRVIGCDGTASMVDVVTALEWVHAHVEMPAVVLMSLGGPVATMLDAAAQSVTDVGITVVVAGGNSGADACNYSPARGPSVVAVGAIQLGDGMASFSNGGSCIDIMAPGVAVISAAPGSPTATAVMSGTSMAAPHVVGAAALLLQANPDAQPWESQSSWSWIPDDTLMSGTPNCILNSLLPEPLQISWIGNGTDMLVLTDANSRLGYQLSVHLKQRPQGLVTVYPEVVDPLGRLWISSQQAAPLSFTPAVWNIPQAILLQAIKDNAAGQSQFQLLFYVAAPLDANLRGNTQLLHVVDQRTLPGEDAAFPWVLQQLPFAGTGTTEGYAQNLQTSGCTGFVQGSTAPDVVYAFKPAEDTVVSVSLCGSSYDTALALYYRSNDWAELVEAACNDDYCSTQSYLQAPMVSGATYYIVVTGFGSASGAFQLNLTAIDGSTISSLPVRGNYAAAQAGSFAPALANGNASGMDPPAAPQLLEQQFEACTCAAVMQDNFLACHDIYQLLPVSSCLAPDAAMQRYTACSASGNGSICNSGACSPWSACMQPKSGGLSTSASQCPTYAQYRSATCPGAPTRACRSPACPQYYWKIGSWGSCTGACSGCPSNYASHSRSVACWSVAGNTTAKVADSMCLLEKPSEAEVCMASENGILNGEVCSGNGMFSQYAAVCVCNAGWQGTYCQVPAKCHGSLDSQGNCCEAELSSDLTCCEVLDRDMQCCASGNIDASGTCNGLSRSIDVQGLPCKGSLDASGMCCYSTVDSFGVCNGWDASGQVGITLLAGSGSLASTSAIAGYLGVSVSAVHAASPSNGGLGAVQSSAVQRSQLAVVAVDSSDVYGFFIDASSASSKAMTTSYLTVGEVEYLLEVASGSSTQLALAATEPLSLCGNGVCEIGERPGGNSTSSLRTGCPADCPVPMSPCPLPLGSMSMCGGPPRGVCATASGACQCSLGYAGSDCGSCAPAYYRQGVRCLPAQPAGRSAALAMWWGKNGSTVLIAIGASIAGVIVIAVLTHLLGRHRRLAQVRTPTKPSMQRYLPAGA</sequence>
<dbReference type="InterPro" id="IPR000209">
    <property type="entry name" value="Peptidase_S8/S53_dom"/>
</dbReference>
<name>A0ABP1G8N2_9CHLO</name>
<proteinExistence type="inferred from homology"/>
<dbReference type="InterPro" id="IPR000742">
    <property type="entry name" value="EGF"/>
</dbReference>
<feature type="active site" description="Charge relay system" evidence="5">
    <location>
        <position position="231"/>
    </location>
</feature>
<dbReference type="InterPro" id="IPR036852">
    <property type="entry name" value="Peptidase_S8/S53_dom_sf"/>
</dbReference>
<feature type="active site" description="Charge relay system" evidence="5">
    <location>
        <position position="193"/>
    </location>
</feature>
<dbReference type="Gene3D" id="3.40.50.200">
    <property type="entry name" value="Peptidase S8/S53 domain"/>
    <property type="match status" value="1"/>
</dbReference>
<dbReference type="InterPro" id="IPR015500">
    <property type="entry name" value="Peptidase_S8_subtilisin-rel"/>
</dbReference>
<evidence type="ECO:0000313" key="12">
    <source>
        <dbReference type="Proteomes" id="UP001497392"/>
    </source>
</evidence>
<dbReference type="CDD" id="cd04077">
    <property type="entry name" value="Peptidases_S8_PCSK9_ProteinaseK_like"/>
    <property type="match status" value="1"/>
</dbReference>
<evidence type="ECO:0000256" key="4">
    <source>
        <dbReference type="ARBA" id="ARBA00022825"/>
    </source>
</evidence>
<feature type="domain" description="Laminin EGF-like" evidence="10">
    <location>
        <begin position="1191"/>
        <end position="1216"/>
    </location>
</feature>
<keyword evidence="4 5" id="KW-0720">Serine protease</keyword>
<keyword evidence="2 5" id="KW-0645">Protease</keyword>
<evidence type="ECO:0000256" key="1">
    <source>
        <dbReference type="ARBA" id="ARBA00011073"/>
    </source>
</evidence>
<protein>
    <submittedName>
        <fullName evidence="11">G11750 protein</fullName>
    </submittedName>
</protein>
<evidence type="ECO:0000259" key="10">
    <source>
        <dbReference type="PROSITE" id="PS01248"/>
    </source>
</evidence>
<dbReference type="InterPro" id="IPR050131">
    <property type="entry name" value="Peptidase_S8_subtilisin-like"/>
</dbReference>
<dbReference type="PROSITE" id="PS01248">
    <property type="entry name" value="EGF_LAM_1"/>
    <property type="match status" value="1"/>
</dbReference>
<gene>
    <name evidence="11" type="primary">g11750</name>
    <name evidence="11" type="ORF">VP750_LOCUS10496</name>
</gene>
<dbReference type="SUPFAM" id="SSF52743">
    <property type="entry name" value="Subtilisin-like"/>
    <property type="match status" value="1"/>
</dbReference>
<dbReference type="PROSITE" id="PS00138">
    <property type="entry name" value="SUBTILASE_SER"/>
    <property type="match status" value="1"/>
</dbReference>
<dbReference type="PROSITE" id="PS00137">
    <property type="entry name" value="SUBTILASE_HIS"/>
    <property type="match status" value="1"/>
</dbReference>
<dbReference type="Proteomes" id="UP001497392">
    <property type="component" value="Unassembled WGS sequence"/>
</dbReference>
<keyword evidence="7" id="KW-1133">Transmembrane helix</keyword>
<dbReference type="PANTHER" id="PTHR43806:SF11">
    <property type="entry name" value="CEREVISIN-RELATED"/>
    <property type="match status" value="1"/>
</dbReference>
<evidence type="ECO:0000256" key="6">
    <source>
        <dbReference type="RuleBase" id="RU003355"/>
    </source>
</evidence>
<dbReference type="InterPro" id="IPR023827">
    <property type="entry name" value="Peptidase_S8_Asp-AS"/>
</dbReference>
<feature type="active site" description="Charge relay system" evidence="5">
    <location>
        <position position="383"/>
    </location>
</feature>
<dbReference type="PRINTS" id="PR00723">
    <property type="entry name" value="SUBTILISIN"/>
</dbReference>
<dbReference type="PROSITE" id="PS01186">
    <property type="entry name" value="EGF_2"/>
    <property type="match status" value="1"/>
</dbReference>
<dbReference type="InterPro" id="IPR002049">
    <property type="entry name" value="LE_dom"/>
</dbReference>
<keyword evidence="12" id="KW-1185">Reference proteome</keyword>
<dbReference type="EMBL" id="CAXHTA020000019">
    <property type="protein sequence ID" value="CAL5228590.1"/>
    <property type="molecule type" value="Genomic_DNA"/>
</dbReference>
<dbReference type="PROSITE" id="PS00022">
    <property type="entry name" value="EGF_1"/>
    <property type="match status" value="2"/>
</dbReference>
<evidence type="ECO:0000259" key="9">
    <source>
        <dbReference type="PROSITE" id="PS01186"/>
    </source>
</evidence>
<dbReference type="PROSITE" id="PS00136">
    <property type="entry name" value="SUBTILASE_ASP"/>
    <property type="match status" value="1"/>
</dbReference>
<keyword evidence="7" id="KW-0472">Membrane</keyword>
<accession>A0ABP1G8N2</accession>
<dbReference type="PROSITE" id="PS51892">
    <property type="entry name" value="SUBTILASE"/>
    <property type="match status" value="1"/>
</dbReference>
<dbReference type="CDD" id="cd00055">
    <property type="entry name" value="EGF_Lam"/>
    <property type="match status" value="1"/>
</dbReference>
<feature type="transmembrane region" description="Helical" evidence="7">
    <location>
        <begin position="1239"/>
        <end position="1260"/>
    </location>
</feature>
<dbReference type="InterPro" id="IPR034193">
    <property type="entry name" value="PCSK9_ProteinaseK-like"/>
</dbReference>
<evidence type="ECO:0000259" key="8">
    <source>
        <dbReference type="PROSITE" id="PS00022"/>
    </source>
</evidence>
<dbReference type="PANTHER" id="PTHR43806">
    <property type="entry name" value="PEPTIDASE S8"/>
    <property type="match status" value="1"/>
</dbReference>
<organism evidence="11 12">
    <name type="scientific">Coccomyxa viridis</name>
    <dbReference type="NCBI Taxonomy" id="1274662"/>
    <lineage>
        <taxon>Eukaryota</taxon>
        <taxon>Viridiplantae</taxon>
        <taxon>Chlorophyta</taxon>
        <taxon>core chlorophytes</taxon>
        <taxon>Trebouxiophyceae</taxon>
        <taxon>Trebouxiophyceae incertae sedis</taxon>
        <taxon>Coccomyxaceae</taxon>
        <taxon>Coccomyxa</taxon>
    </lineage>
</organism>
<dbReference type="InterPro" id="IPR023828">
    <property type="entry name" value="Peptidase_S8_Ser-AS"/>
</dbReference>
<evidence type="ECO:0000256" key="2">
    <source>
        <dbReference type="ARBA" id="ARBA00022670"/>
    </source>
</evidence>